<evidence type="ECO:0000259" key="1">
    <source>
        <dbReference type="PROSITE" id="PS50022"/>
    </source>
</evidence>
<feature type="domain" description="F5/8 type C" evidence="1">
    <location>
        <begin position="309"/>
        <end position="395"/>
    </location>
</feature>
<dbReference type="PROSITE" id="PS01285">
    <property type="entry name" value="FA58C_1"/>
    <property type="match status" value="1"/>
</dbReference>
<reference evidence="2 3" key="1">
    <citation type="journal article" date="2007" name="Science">
        <title>Sea anemone genome reveals ancestral eumetazoan gene repertoire and genomic organization.</title>
        <authorList>
            <person name="Putnam N.H."/>
            <person name="Srivastava M."/>
            <person name="Hellsten U."/>
            <person name="Dirks B."/>
            <person name="Chapman J."/>
            <person name="Salamov A."/>
            <person name="Terry A."/>
            <person name="Shapiro H."/>
            <person name="Lindquist E."/>
            <person name="Kapitonov V.V."/>
            <person name="Jurka J."/>
            <person name="Genikhovich G."/>
            <person name="Grigoriev I.V."/>
            <person name="Lucas S.M."/>
            <person name="Steele R.E."/>
            <person name="Finnerty J.R."/>
            <person name="Technau U."/>
            <person name="Martindale M.Q."/>
            <person name="Rokhsar D.S."/>
        </authorList>
    </citation>
    <scope>NUCLEOTIDE SEQUENCE [LARGE SCALE GENOMIC DNA]</scope>
    <source>
        <strain evidence="3">CH2 X CH6</strain>
    </source>
</reference>
<sequence length="395" mass="43667">VPDSAITARRVFSSQYGTAKARLNVGGLHSSWCSLRPYENEWLQIDLGTLKTVNKVATQGIIHHYHAYVTRFTLGYSRNGAYWMDYHQNNTTKTFDGNVNGKDVKEHLLVPTLAARLVRFNLLKYVGHLCMRVDLYGLYLCVSMFAAALDCPYALGLEDGRVPDSALSASSFIAPYDATRARLNGASSWTALDNDKNQWLQVDWSDVATVTGLATQGGSNGAQWVLKYQLSYSDRGEGWVEYRDAGFITPKTFDGNVNGKDVKEHLLVPTLAARLVRFNLLEYVGHLCMRVDLYGLYLCVSMFAAALDCPYALGLEDGRVPDSALSASSFIAPYDATRARLNGASSWTALDNDKNQWLQVDWSDVATVTGLATQGGSNGAQWVLKYQLSYSDRGE</sequence>
<dbReference type="PhylomeDB" id="A7S4L6"/>
<dbReference type="FunFam" id="2.60.120.260:FF:000016">
    <property type="entry name" value="Contactin-associated protein-like 4 isoform 1"/>
    <property type="match status" value="1"/>
</dbReference>
<dbReference type="InterPro" id="IPR008979">
    <property type="entry name" value="Galactose-bd-like_sf"/>
</dbReference>
<dbReference type="Proteomes" id="UP000001593">
    <property type="component" value="Unassembled WGS sequence"/>
</dbReference>
<dbReference type="SMART" id="SM00231">
    <property type="entry name" value="FA58C"/>
    <property type="match status" value="2"/>
</dbReference>
<protein>
    <recommendedName>
        <fullName evidence="1">F5/8 type C domain-containing protein</fullName>
    </recommendedName>
</protein>
<feature type="domain" description="F5/8 type C" evidence="1">
    <location>
        <begin position="151"/>
        <end position="296"/>
    </location>
</feature>
<evidence type="ECO:0000313" key="2">
    <source>
        <dbReference type="EMBL" id="EDO41304.1"/>
    </source>
</evidence>
<feature type="non-terminal residue" evidence="2">
    <location>
        <position position="395"/>
    </location>
</feature>
<dbReference type="CDD" id="cd00057">
    <property type="entry name" value="FA58C"/>
    <property type="match status" value="2"/>
</dbReference>
<dbReference type="PROSITE" id="PS50022">
    <property type="entry name" value="FA58C_3"/>
    <property type="match status" value="3"/>
</dbReference>
<dbReference type="Pfam" id="PF00754">
    <property type="entry name" value="F5_F8_type_C"/>
    <property type="match status" value="3"/>
</dbReference>
<gene>
    <name evidence="2" type="ORF">NEMVEDRAFT_v1g104455</name>
</gene>
<dbReference type="AlphaFoldDB" id="A7S4L6"/>
<dbReference type="EMBL" id="DS469579">
    <property type="protein sequence ID" value="EDO41304.1"/>
    <property type="molecule type" value="Genomic_DNA"/>
</dbReference>
<feature type="domain" description="F5/8 type C" evidence="1">
    <location>
        <begin position="1"/>
        <end position="138"/>
    </location>
</feature>
<dbReference type="SUPFAM" id="SSF49785">
    <property type="entry name" value="Galactose-binding domain-like"/>
    <property type="match status" value="3"/>
</dbReference>
<dbReference type="InterPro" id="IPR000421">
    <property type="entry name" value="FA58C"/>
</dbReference>
<feature type="non-terminal residue" evidence="2">
    <location>
        <position position="1"/>
    </location>
</feature>
<dbReference type="PANTHER" id="PTHR24543">
    <property type="entry name" value="MULTICOPPER OXIDASE-RELATED"/>
    <property type="match status" value="1"/>
</dbReference>
<accession>A7S4L6</accession>
<name>A7S4L6_NEMVE</name>
<organism evidence="2 3">
    <name type="scientific">Nematostella vectensis</name>
    <name type="common">Starlet sea anemone</name>
    <dbReference type="NCBI Taxonomy" id="45351"/>
    <lineage>
        <taxon>Eukaryota</taxon>
        <taxon>Metazoa</taxon>
        <taxon>Cnidaria</taxon>
        <taxon>Anthozoa</taxon>
        <taxon>Hexacorallia</taxon>
        <taxon>Actiniaria</taxon>
        <taxon>Edwardsiidae</taxon>
        <taxon>Nematostella</taxon>
    </lineage>
</organism>
<dbReference type="OMA" id="LDCPYAL"/>
<evidence type="ECO:0000313" key="3">
    <source>
        <dbReference type="Proteomes" id="UP000001593"/>
    </source>
</evidence>
<dbReference type="Gene3D" id="2.60.120.260">
    <property type="entry name" value="Galactose-binding domain-like"/>
    <property type="match status" value="3"/>
</dbReference>
<keyword evidence="3" id="KW-1185">Reference proteome</keyword>
<proteinExistence type="predicted"/>
<dbReference type="InParanoid" id="A7S4L6"/>
<dbReference type="HOGENOM" id="CLU_030066_0_2_1"/>
<dbReference type="PANTHER" id="PTHR24543:SF291">
    <property type="entry name" value="SMOKE ALARM, ISOFORM D"/>
    <property type="match status" value="1"/>
</dbReference>